<evidence type="ECO:0000256" key="1">
    <source>
        <dbReference type="ARBA" id="ARBA00022801"/>
    </source>
</evidence>
<dbReference type="InterPro" id="IPR052016">
    <property type="entry name" value="Bact_Sigma-Reg"/>
</dbReference>
<dbReference type="GO" id="GO:0016791">
    <property type="term" value="F:phosphatase activity"/>
    <property type="evidence" value="ECO:0007669"/>
    <property type="project" value="TreeGrafter"/>
</dbReference>
<name>A0A7Z8JYS8_9CELL</name>
<dbReference type="Gene3D" id="3.60.40.10">
    <property type="entry name" value="PPM-type phosphatase domain"/>
    <property type="match status" value="1"/>
</dbReference>
<organism evidence="4 5">
    <name type="scientific">Cellulomonas hominis</name>
    <dbReference type="NCBI Taxonomy" id="156981"/>
    <lineage>
        <taxon>Bacteria</taxon>
        <taxon>Bacillati</taxon>
        <taxon>Actinomycetota</taxon>
        <taxon>Actinomycetes</taxon>
        <taxon>Micrococcales</taxon>
        <taxon>Cellulomonadaceae</taxon>
        <taxon>Cellulomonas</taxon>
    </lineage>
</organism>
<protein>
    <submittedName>
        <fullName evidence="4">GAF domain-containing protein</fullName>
    </submittedName>
</protein>
<comment type="caution">
    <text evidence="4">The sequence shown here is derived from an EMBL/GenBank/DDBJ whole genome shotgun (WGS) entry which is preliminary data.</text>
</comment>
<dbReference type="Proteomes" id="UP000308121">
    <property type="component" value="Unassembled WGS sequence"/>
</dbReference>
<dbReference type="EMBL" id="SZYE01000158">
    <property type="protein sequence ID" value="TKR22632.1"/>
    <property type="molecule type" value="Genomic_DNA"/>
</dbReference>
<gene>
    <name evidence="4" type="ORF">FA014_15390</name>
</gene>
<dbReference type="InterPro" id="IPR003018">
    <property type="entry name" value="GAF"/>
</dbReference>
<dbReference type="OrthoDB" id="9151676at2"/>
<dbReference type="PANTHER" id="PTHR43156">
    <property type="entry name" value="STAGE II SPORULATION PROTEIN E-RELATED"/>
    <property type="match status" value="1"/>
</dbReference>
<proteinExistence type="predicted"/>
<dbReference type="RefSeq" id="WP_154730536.1">
    <property type="nucleotide sequence ID" value="NZ_SZYE01000158.1"/>
</dbReference>
<keyword evidence="1" id="KW-0378">Hydrolase</keyword>
<dbReference type="Pfam" id="PF01590">
    <property type="entry name" value="GAF"/>
    <property type="match status" value="1"/>
</dbReference>
<dbReference type="InterPro" id="IPR029016">
    <property type="entry name" value="GAF-like_dom_sf"/>
</dbReference>
<dbReference type="SUPFAM" id="SSF81606">
    <property type="entry name" value="PP2C-like"/>
    <property type="match status" value="1"/>
</dbReference>
<dbReference type="InterPro" id="IPR001932">
    <property type="entry name" value="PPM-type_phosphatase-like_dom"/>
</dbReference>
<sequence length="394" mass="41326">MGGTARADADEARRVAALRDLAVLDTPPEERFDRVTRLAQQLFDVQMAFVSLVDTDRLFLKSRQGTAARETPREGMFCAAAIQQPGTMVVRDATRDPRFTAAPFVTGAPHIRFYAGRPLATAGGERVGTLCLMDRRPREFTAEDEALLSDLAGWVEKELSADAELGRAAEVQRGLLPTAAPDVPGWDLAGACLPAHGVGGDFYDWQAAPGRLLLTLADVMDRGLGAAIIAATVRSVLRGVGRHEDVGEALALAERVLEPDLDRAGAFVTAFHAALDPATGVLRYSDAGHGLAVVRTADGTLRRLSAQGPPLGVVVGEPRVAGEVTLAPGDVLAVVSDGVLERGDRALDPEDVLAAPLGAATSAADAVARVLAAAGPATDRSDDLTVVVLRRENG</sequence>
<evidence type="ECO:0000259" key="3">
    <source>
        <dbReference type="SMART" id="SM00331"/>
    </source>
</evidence>
<accession>A0A7Z8JYS8</accession>
<evidence type="ECO:0000313" key="5">
    <source>
        <dbReference type="Proteomes" id="UP000308121"/>
    </source>
</evidence>
<dbReference type="SUPFAM" id="SSF55781">
    <property type="entry name" value="GAF domain-like"/>
    <property type="match status" value="1"/>
</dbReference>
<feature type="domain" description="PPM-type phosphatase" evidence="3">
    <location>
        <begin position="183"/>
        <end position="391"/>
    </location>
</feature>
<dbReference type="AlphaFoldDB" id="A0A7Z8JYS8"/>
<dbReference type="PANTHER" id="PTHR43156:SF2">
    <property type="entry name" value="STAGE II SPORULATION PROTEIN E"/>
    <property type="match status" value="1"/>
</dbReference>
<dbReference type="SMART" id="SM00065">
    <property type="entry name" value="GAF"/>
    <property type="match status" value="1"/>
</dbReference>
<dbReference type="Gene3D" id="3.30.450.40">
    <property type="match status" value="1"/>
</dbReference>
<dbReference type="Pfam" id="PF07228">
    <property type="entry name" value="SpoIIE"/>
    <property type="match status" value="1"/>
</dbReference>
<evidence type="ECO:0000313" key="4">
    <source>
        <dbReference type="EMBL" id="TKR22632.1"/>
    </source>
</evidence>
<evidence type="ECO:0000259" key="2">
    <source>
        <dbReference type="SMART" id="SM00065"/>
    </source>
</evidence>
<dbReference type="SMART" id="SM00331">
    <property type="entry name" value="PP2C_SIG"/>
    <property type="match status" value="1"/>
</dbReference>
<reference evidence="4 5" key="1">
    <citation type="submission" date="2019-05" db="EMBL/GenBank/DDBJ databases">
        <title>Genome sequence of Cellulomonas hominis strain CS1.</title>
        <authorList>
            <person name="Belmont J."/>
            <person name="Maclea K.S."/>
        </authorList>
    </citation>
    <scope>NUCLEOTIDE SEQUENCE [LARGE SCALE GENOMIC DNA]</scope>
    <source>
        <strain evidence="4 5">CS1</strain>
    </source>
</reference>
<feature type="domain" description="GAF" evidence="2">
    <location>
        <begin position="27"/>
        <end position="169"/>
    </location>
</feature>
<dbReference type="InterPro" id="IPR036457">
    <property type="entry name" value="PPM-type-like_dom_sf"/>
</dbReference>